<organism evidence="3 4">
    <name type="scientific">Thermodesulfobacterium geofontis</name>
    <dbReference type="NCBI Taxonomy" id="1295609"/>
    <lineage>
        <taxon>Bacteria</taxon>
        <taxon>Pseudomonadati</taxon>
        <taxon>Thermodesulfobacteriota</taxon>
        <taxon>Thermodesulfobacteria</taxon>
        <taxon>Thermodesulfobacteriales</taxon>
        <taxon>Thermodesulfobacteriaceae</taxon>
        <taxon>Thermodesulfobacterium</taxon>
    </lineage>
</organism>
<name>A0A2N7Q846_9BACT</name>
<evidence type="ECO:0000256" key="2">
    <source>
        <dbReference type="ARBA" id="ARBA00022525"/>
    </source>
</evidence>
<dbReference type="Pfam" id="PF00353">
    <property type="entry name" value="HemolysinCabind"/>
    <property type="match status" value="2"/>
</dbReference>
<dbReference type="PRINTS" id="PR00313">
    <property type="entry name" value="CABNDNGRPT"/>
</dbReference>
<dbReference type="InterPro" id="IPR050557">
    <property type="entry name" value="RTX_toxin/Mannuronan_C5-epim"/>
</dbReference>
<dbReference type="EMBL" id="PNJD01000409">
    <property type="protein sequence ID" value="PMP94360.1"/>
    <property type="molecule type" value="Genomic_DNA"/>
</dbReference>
<dbReference type="GO" id="GO:0005576">
    <property type="term" value="C:extracellular region"/>
    <property type="evidence" value="ECO:0007669"/>
    <property type="project" value="UniProtKB-SubCell"/>
</dbReference>
<dbReference type="PANTHER" id="PTHR38340">
    <property type="entry name" value="S-LAYER PROTEIN"/>
    <property type="match status" value="1"/>
</dbReference>
<dbReference type="InterPro" id="IPR011049">
    <property type="entry name" value="Serralysin-like_metalloprot_C"/>
</dbReference>
<dbReference type="AlphaFoldDB" id="A0A2N7Q846"/>
<comment type="subcellular location">
    <subcellularLocation>
        <location evidence="1">Secreted</location>
    </subcellularLocation>
</comment>
<evidence type="ECO:0000256" key="1">
    <source>
        <dbReference type="ARBA" id="ARBA00004613"/>
    </source>
</evidence>
<proteinExistence type="predicted"/>
<keyword evidence="2" id="KW-0964">Secreted</keyword>
<sequence length="87" mass="9648">MYRQSLCRIYLKPISGSTGNDWLYGSNSDDVIFGKGGNDYLYEYDGDNVFVGGEGNDYMDGGAGSDVYVFRAEDGRIRFTIITGVMM</sequence>
<accession>A0A2N7Q846</accession>
<gene>
    <name evidence="3" type="ORF">C0169_06600</name>
</gene>
<protein>
    <recommendedName>
        <fullName evidence="5">Calcium-binding protein</fullName>
    </recommendedName>
</protein>
<comment type="caution">
    <text evidence="3">The sequence shown here is derived from an EMBL/GenBank/DDBJ whole genome shotgun (WGS) entry which is preliminary data.</text>
</comment>
<dbReference type="SUPFAM" id="SSF51120">
    <property type="entry name" value="beta-Roll"/>
    <property type="match status" value="1"/>
</dbReference>
<dbReference type="InterPro" id="IPR001343">
    <property type="entry name" value="Hemolysn_Ca-bd"/>
</dbReference>
<reference evidence="3 4" key="1">
    <citation type="submission" date="2018-01" db="EMBL/GenBank/DDBJ databases">
        <title>Metagenomic assembled genomes from two thermal pools in the Uzon Caldera, Kamchatka, Russia.</title>
        <authorList>
            <person name="Wilkins L."/>
            <person name="Ettinger C."/>
        </authorList>
    </citation>
    <scope>NUCLEOTIDE SEQUENCE [LARGE SCALE GENOMIC DNA]</scope>
    <source>
        <strain evidence="3">ARK-04</strain>
    </source>
</reference>
<dbReference type="PANTHER" id="PTHR38340:SF1">
    <property type="entry name" value="S-LAYER PROTEIN"/>
    <property type="match status" value="1"/>
</dbReference>
<evidence type="ECO:0000313" key="3">
    <source>
        <dbReference type="EMBL" id="PMP94360.1"/>
    </source>
</evidence>
<evidence type="ECO:0008006" key="5">
    <source>
        <dbReference type="Google" id="ProtNLM"/>
    </source>
</evidence>
<dbReference type="GO" id="GO:0005509">
    <property type="term" value="F:calcium ion binding"/>
    <property type="evidence" value="ECO:0007669"/>
    <property type="project" value="InterPro"/>
</dbReference>
<evidence type="ECO:0000313" key="4">
    <source>
        <dbReference type="Proteomes" id="UP000235619"/>
    </source>
</evidence>
<dbReference type="Gene3D" id="2.150.10.10">
    <property type="entry name" value="Serralysin-like metalloprotease, C-terminal"/>
    <property type="match status" value="1"/>
</dbReference>
<dbReference type="Proteomes" id="UP000235619">
    <property type="component" value="Unassembled WGS sequence"/>
</dbReference>